<organism evidence="2 3">
    <name type="scientific">Protopolystoma xenopodis</name>
    <dbReference type="NCBI Taxonomy" id="117903"/>
    <lineage>
        <taxon>Eukaryota</taxon>
        <taxon>Metazoa</taxon>
        <taxon>Spiralia</taxon>
        <taxon>Lophotrochozoa</taxon>
        <taxon>Platyhelminthes</taxon>
        <taxon>Monogenea</taxon>
        <taxon>Polyopisthocotylea</taxon>
        <taxon>Polystomatidea</taxon>
        <taxon>Polystomatidae</taxon>
        <taxon>Protopolystoma</taxon>
    </lineage>
</organism>
<proteinExistence type="predicted"/>
<sequence length="223" mass="24418">MNSLGITFLERPRHEQVRGQYTIVGGVKQSAGLTNPPVSQRSLSINGGSGQAPPPVPPHQSGGKQIFGSITRRWDGPPNSSEAEPKPGLNTLCTVALAIQQKLSKFKHILARLHVLARGFLSTNGAILRDNASGKLDHHNWLPEKGDSFETLARFCNDYGFFFQRNSALPSRMETNCSSRQNLRASQDGNILSPLCACSRKALGKTKLTNQTFYCYLVPTQVN</sequence>
<comment type="caution">
    <text evidence="2">The sequence shown here is derived from an EMBL/GenBank/DDBJ whole genome shotgun (WGS) entry which is preliminary data.</text>
</comment>
<reference evidence="2" key="1">
    <citation type="submission" date="2018-11" db="EMBL/GenBank/DDBJ databases">
        <authorList>
            <consortium name="Pathogen Informatics"/>
        </authorList>
    </citation>
    <scope>NUCLEOTIDE SEQUENCE</scope>
</reference>
<gene>
    <name evidence="2" type="ORF">PXEA_LOCUS7487</name>
</gene>
<accession>A0A3S5A7S0</accession>
<feature type="region of interest" description="Disordered" evidence="1">
    <location>
        <begin position="28"/>
        <end position="87"/>
    </location>
</feature>
<dbReference type="AlphaFoldDB" id="A0A3S5A7S0"/>
<keyword evidence="3" id="KW-1185">Reference proteome</keyword>
<dbReference type="EMBL" id="CAAALY010019830">
    <property type="protein sequence ID" value="VEL14047.1"/>
    <property type="molecule type" value="Genomic_DNA"/>
</dbReference>
<evidence type="ECO:0000256" key="1">
    <source>
        <dbReference type="SAM" id="MobiDB-lite"/>
    </source>
</evidence>
<protein>
    <submittedName>
        <fullName evidence="2">Uncharacterized protein</fullName>
    </submittedName>
</protein>
<evidence type="ECO:0000313" key="2">
    <source>
        <dbReference type="EMBL" id="VEL14047.1"/>
    </source>
</evidence>
<evidence type="ECO:0000313" key="3">
    <source>
        <dbReference type="Proteomes" id="UP000784294"/>
    </source>
</evidence>
<dbReference type="Proteomes" id="UP000784294">
    <property type="component" value="Unassembled WGS sequence"/>
</dbReference>
<name>A0A3S5A7S0_9PLAT</name>
<feature type="compositionally biased region" description="Polar residues" evidence="1">
    <location>
        <begin position="31"/>
        <end position="46"/>
    </location>
</feature>